<dbReference type="InterPro" id="IPR000048">
    <property type="entry name" value="IQ_motif_EF-hand-BS"/>
</dbReference>
<dbReference type="InterPro" id="IPR027417">
    <property type="entry name" value="P-loop_NTPase"/>
</dbReference>
<dbReference type="GO" id="GO:0005886">
    <property type="term" value="C:plasma membrane"/>
    <property type="evidence" value="ECO:0007669"/>
    <property type="project" value="TreeGrafter"/>
</dbReference>
<keyword evidence="11" id="KW-0505">Motor protein</keyword>
<dbReference type="SMART" id="SM00015">
    <property type="entry name" value="IQ"/>
    <property type="match status" value="3"/>
</dbReference>
<evidence type="ECO:0000256" key="8">
    <source>
        <dbReference type="ARBA" id="ARBA00022840"/>
    </source>
</evidence>
<dbReference type="GO" id="GO:0007015">
    <property type="term" value="P:actin filament organization"/>
    <property type="evidence" value="ECO:0007669"/>
    <property type="project" value="TreeGrafter"/>
</dbReference>
<evidence type="ECO:0000256" key="11">
    <source>
        <dbReference type="ARBA" id="ARBA00023175"/>
    </source>
</evidence>
<evidence type="ECO:0000256" key="3">
    <source>
        <dbReference type="ARBA" id="ARBA00010771"/>
    </source>
</evidence>
<feature type="domain" description="TH1" evidence="16">
    <location>
        <begin position="671"/>
        <end position="846"/>
    </location>
</feature>
<evidence type="ECO:0000256" key="6">
    <source>
        <dbReference type="ARBA" id="ARBA00022729"/>
    </source>
</evidence>
<dbReference type="GO" id="GO:0006897">
    <property type="term" value="P:endocytosis"/>
    <property type="evidence" value="ECO:0007669"/>
    <property type="project" value="TreeGrafter"/>
</dbReference>
<dbReference type="GO" id="GO:0016459">
    <property type="term" value="C:myosin complex"/>
    <property type="evidence" value="ECO:0007669"/>
    <property type="project" value="UniProtKB-KW"/>
</dbReference>
<dbReference type="SUPFAM" id="SSF52540">
    <property type="entry name" value="P-loop containing nucleoside triphosphate hydrolases"/>
    <property type="match status" value="1"/>
</dbReference>
<evidence type="ECO:0000256" key="9">
    <source>
        <dbReference type="ARBA" id="ARBA00023123"/>
    </source>
</evidence>
<feature type="domain" description="Myosin motor" evidence="15">
    <location>
        <begin position="1"/>
        <end position="517"/>
    </location>
</feature>
<dbReference type="PROSITE" id="PS51456">
    <property type="entry name" value="MYOSIN_MOTOR"/>
    <property type="match status" value="1"/>
</dbReference>
<feature type="region of interest" description="Actin-binding" evidence="14">
    <location>
        <begin position="394"/>
        <end position="416"/>
    </location>
</feature>
<evidence type="ECO:0007829" key="20">
    <source>
        <dbReference type="PeptideAtlas" id="A0A498LAF5"/>
    </source>
</evidence>
<dbReference type="PROSITE" id="PS00898">
    <property type="entry name" value="EPENDYMIN_1"/>
    <property type="match status" value="1"/>
</dbReference>
<keyword evidence="5" id="KW-0964">Secreted</keyword>
<dbReference type="InterPro" id="IPR010926">
    <property type="entry name" value="Myosin_TH1"/>
</dbReference>
<dbReference type="FunFam" id="1.10.10.820:FF:000001">
    <property type="entry name" value="Myosin heavy chain"/>
    <property type="match status" value="1"/>
</dbReference>
<dbReference type="SMART" id="SM00242">
    <property type="entry name" value="MYSc"/>
    <property type="match status" value="1"/>
</dbReference>
<evidence type="ECO:0000256" key="13">
    <source>
        <dbReference type="ARBA" id="ARBA00023203"/>
    </source>
</evidence>
<organism evidence="17 19">
    <name type="scientific">Labeo rohita</name>
    <name type="common">Indian major carp</name>
    <name type="synonym">Cyprinus rohita</name>
    <dbReference type="NCBI Taxonomy" id="84645"/>
    <lineage>
        <taxon>Eukaryota</taxon>
        <taxon>Metazoa</taxon>
        <taxon>Chordata</taxon>
        <taxon>Craniata</taxon>
        <taxon>Vertebrata</taxon>
        <taxon>Euteleostomi</taxon>
        <taxon>Actinopterygii</taxon>
        <taxon>Neopterygii</taxon>
        <taxon>Teleostei</taxon>
        <taxon>Ostariophysi</taxon>
        <taxon>Cypriniformes</taxon>
        <taxon>Cyprinidae</taxon>
        <taxon>Labeoninae</taxon>
        <taxon>Labeonini</taxon>
        <taxon>Labeo</taxon>
    </lineage>
</organism>
<keyword evidence="9 14" id="KW-0518">Myosin</keyword>
<evidence type="ECO:0000256" key="7">
    <source>
        <dbReference type="ARBA" id="ARBA00022741"/>
    </source>
</evidence>
<dbReference type="InterPro" id="IPR001299">
    <property type="entry name" value="Ependymin"/>
</dbReference>
<gene>
    <name evidence="18" type="ORF">ROHU_022870</name>
    <name evidence="17" type="ORF">ROHU_033556</name>
</gene>
<name>A0A498LAF5_LABRO</name>
<keyword evidence="13 14" id="KW-0009">Actin-binding</keyword>
<dbReference type="Pfam" id="PF00811">
    <property type="entry name" value="Ependymin"/>
    <property type="match status" value="1"/>
</dbReference>
<dbReference type="SMART" id="SM00026">
    <property type="entry name" value="EPEND"/>
    <property type="match status" value="1"/>
</dbReference>
<reference evidence="17 19" key="1">
    <citation type="submission" date="2018-03" db="EMBL/GenBank/DDBJ databases">
        <title>Draft genome sequence of Rohu Carp (Labeo rohita).</title>
        <authorList>
            <person name="Das P."/>
            <person name="Kushwaha B."/>
            <person name="Joshi C.G."/>
            <person name="Kumar D."/>
            <person name="Nagpure N.S."/>
            <person name="Sahoo L."/>
            <person name="Das S.P."/>
            <person name="Bit A."/>
            <person name="Patnaik S."/>
            <person name="Meher P.K."/>
            <person name="Jayasankar P."/>
            <person name="Koringa P.G."/>
            <person name="Patel N.V."/>
            <person name="Hinsu A.T."/>
            <person name="Kumar R."/>
            <person name="Pandey M."/>
            <person name="Agarwal S."/>
            <person name="Srivastava S."/>
            <person name="Singh M."/>
            <person name="Iquebal M.A."/>
            <person name="Jaiswal S."/>
            <person name="Angadi U.B."/>
            <person name="Kumar N."/>
            <person name="Raza M."/>
            <person name="Shah T.M."/>
            <person name="Rai A."/>
            <person name="Jena J.K."/>
        </authorList>
    </citation>
    <scope>NUCLEOTIDE SEQUENCE [LARGE SCALE GENOMIC DNA]</scope>
    <source>
        <strain evidence="17">DASCIFA01</strain>
        <tissue evidence="17">Testis</tissue>
    </source>
</reference>
<dbReference type="GO" id="GO:0005902">
    <property type="term" value="C:microvillus"/>
    <property type="evidence" value="ECO:0007669"/>
    <property type="project" value="TreeGrafter"/>
</dbReference>
<dbReference type="GO" id="GO:0000146">
    <property type="term" value="F:microfilament motor activity"/>
    <property type="evidence" value="ECO:0007669"/>
    <property type="project" value="TreeGrafter"/>
</dbReference>
<keyword evidence="7" id="KW-0547">Nucleotide-binding</keyword>
<dbReference type="GO" id="GO:0048731">
    <property type="term" value="P:system development"/>
    <property type="evidence" value="ECO:0007669"/>
    <property type="project" value="UniProtKB-ARBA"/>
</dbReference>
<dbReference type="Pfam" id="PF00063">
    <property type="entry name" value="Myosin_head"/>
    <property type="match status" value="2"/>
</dbReference>
<keyword evidence="12" id="KW-0325">Glycoprotein</keyword>
<dbReference type="Gene3D" id="1.20.5.190">
    <property type="match status" value="1"/>
</dbReference>
<dbReference type="EMBL" id="QBIY01012561">
    <property type="protein sequence ID" value="RXN23464.1"/>
    <property type="molecule type" value="Genomic_DNA"/>
</dbReference>
<evidence type="ECO:0000313" key="19">
    <source>
        <dbReference type="Proteomes" id="UP000290572"/>
    </source>
</evidence>
<evidence type="ECO:0000256" key="5">
    <source>
        <dbReference type="ARBA" id="ARBA00022525"/>
    </source>
</evidence>
<dbReference type="PROSITE" id="PS50096">
    <property type="entry name" value="IQ"/>
    <property type="match status" value="2"/>
</dbReference>
<proteinExistence type="evidence at protein level"/>
<keyword evidence="6" id="KW-0732">Signal</keyword>
<protein>
    <submittedName>
        <fullName evidence="17">Unconventional myosin-Ic isoform X1</fullName>
    </submittedName>
</protein>
<dbReference type="PROSITE" id="PS00899">
    <property type="entry name" value="EPENDYMIN_2"/>
    <property type="match status" value="1"/>
</dbReference>
<dbReference type="GO" id="GO:0007160">
    <property type="term" value="P:cell-matrix adhesion"/>
    <property type="evidence" value="ECO:0007669"/>
    <property type="project" value="InterPro"/>
</dbReference>
<dbReference type="PANTHER" id="PTHR13140:SF862">
    <property type="entry name" value="UNCONVENTIONAL MYOSIN-IC"/>
    <property type="match status" value="1"/>
</dbReference>
<comment type="subunit">
    <text evidence="4">Forms disulfide-linked dimers.</text>
</comment>
<evidence type="ECO:0000313" key="17">
    <source>
        <dbReference type="EMBL" id="RXN05209.1"/>
    </source>
</evidence>
<dbReference type="Proteomes" id="UP000290572">
    <property type="component" value="Unassembled WGS sequence"/>
</dbReference>
<dbReference type="GO" id="GO:0005737">
    <property type="term" value="C:cytoplasm"/>
    <property type="evidence" value="ECO:0007669"/>
    <property type="project" value="TreeGrafter"/>
</dbReference>
<dbReference type="PANTHER" id="PTHR13140">
    <property type="entry name" value="MYOSIN"/>
    <property type="match status" value="1"/>
</dbReference>
<comment type="similarity">
    <text evidence="3">Belongs to the ependymin family.</text>
</comment>
<evidence type="ECO:0000256" key="2">
    <source>
        <dbReference type="ARBA" id="ARBA00008314"/>
    </source>
</evidence>
<dbReference type="AlphaFoldDB" id="A0A498LAF5"/>
<comment type="caution">
    <text evidence="14">Lacks conserved residue(s) required for the propagation of feature annotation.</text>
</comment>
<comment type="subcellular location">
    <subcellularLocation>
        <location evidence="1">Secreted</location>
    </subcellularLocation>
</comment>
<dbReference type="PROSITE" id="PS51757">
    <property type="entry name" value="TH1"/>
    <property type="match status" value="1"/>
</dbReference>
<dbReference type="GO" id="GO:0005576">
    <property type="term" value="C:extracellular region"/>
    <property type="evidence" value="ECO:0007669"/>
    <property type="project" value="UniProtKB-SubCell"/>
</dbReference>
<evidence type="ECO:0000259" key="16">
    <source>
        <dbReference type="PROSITE" id="PS51757"/>
    </source>
</evidence>
<evidence type="ECO:0000256" key="14">
    <source>
        <dbReference type="PROSITE-ProRule" id="PRU00782"/>
    </source>
</evidence>
<keyword evidence="19" id="KW-1185">Reference proteome</keyword>
<dbReference type="CDD" id="cd23767">
    <property type="entry name" value="IQCD"/>
    <property type="match status" value="1"/>
</dbReference>
<dbReference type="GO" id="GO:0051015">
    <property type="term" value="F:actin filament binding"/>
    <property type="evidence" value="ECO:0007669"/>
    <property type="project" value="TreeGrafter"/>
</dbReference>
<dbReference type="STRING" id="84645.A0A498LAF5"/>
<evidence type="ECO:0000256" key="12">
    <source>
        <dbReference type="ARBA" id="ARBA00023180"/>
    </source>
</evidence>
<dbReference type="Gene3D" id="6.20.240.20">
    <property type="match status" value="1"/>
</dbReference>
<comment type="similarity">
    <text evidence="2 14">Belongs to the TRAFAC class myosin-kinesin ATPase superfamily. Myosin family.</text>
</comment>
<evidence type="ECO:0000256" key="10">
    <source>
        <dbReference type="ARBA" id="ARBA00023157"/>
    </source>
</evidence>
<dbReference type="InterPro" id="IPR018224">
    <property type="entry name" value="Ependymin_CS"/>
</dbReference>
<keyword evidence="20" id="KW-1267">Proteomics identification</keyword>
<dbReference type="GO" id="GO:0005524">
    <property type="term" value="F:ATP binding"/>
    <property type="evidence" value="ECO:0007669"/>
    <property type="project" value="UniProtKB-KW"/>
</dbReference>
<dbReference type="Gene3D" id="1.20.58.530">
    <property type="match status" value="1"/>
</dbReference>
<dbReference type="InterPro" id="IPR001609">
    <property type="entry name" value="Myosin_head_motor_dom-like"/>
</dbReference>
<dbReference type="PRINTS" id="PR00317">
    <property type="entry name" value="EPENDYMIN"/>
</dbReference>
<dbReference type="InterPro" id="IPR036961">
    <property type="entry name" value="Kinesin_motor_dom_sf"/>
</dbReference>
<evidence type="ECO:0000256" key="1">
    <source>
        <dbReference type="ARBA" id="ARBA00004613"/>
    </source>
</evidence>
<keyword evidence="10" id="KW-1015">Disulfide bond</keyword>
<dbReference type="GO" id="GO:0030048">
    <property type="term" value="P:actin filament-based movement"/>
    <property type="evidence" value="ECO:0007669"/>
    <property type="project" value="TreeGrafter"/>
</dbReference>
<evidence type="ECO:0000259" key="15">
    <source>
        <dbReference type="PROSITE" id="PS51456"/>
    </source>
</evidence>
<keyword evidence="8" id="KW-0067">ATP-binding</keyword>
<sequence length="973" mass="111922">MEVAVEGGVRLVMESALSARDRVGVQDFLLLENYNSEAAFIENLRRRYREGLIYAFGNAKTLRNDNSSRFGKYMDIQFDYKGAPIGGHILNYLLEKSRVAHQNHGERNFHIFYQLLEGGEEDLLKRLGLEKTNPQQYHYLVKGNCPRVSSINDRNGWKVVRNALNIIGFNEEEIQELMEIVASVLHLGNTQFGEDEEGETHLTTEPQLQYLSQMISPLSLEQALSARDSLAKAIYGRAFTWLVQKLNQSLAFKWERVEYFNNKIICDLVEEKHKGVIAILDEECLRRGDASDITFLEKLEDTLGGHAHFVTHKMANGKIRKAIGREEFRLVHYAGEVNYNVNGFLDKNNDLLYRHLKEVLCQSGNNIVNQCFHVNELMDQRRPETAATQFKLSLAKLMEILMSKEPSYVRCIKPNDAKQPGRFDEVLVRHQVKYLGLMENLRVRRAGFAYRRNYEAFLERYKSLCPDTWPHWRGKLSEGVATLVKHLNYKPEEYKLGRSKIFIRFPRTLFVTEDALEAKKQTIAVTLQTSWRGYRERAKYHRIRHAVIVIQSWWRGVKGRRKAKHRRQAADTIRKFIKGFILRNEPRCPDNEYFLDHVRFSYLMKVKRNLPKSVLDKSWPRPPPSLSEASEHLHRMCIHNLVNDYCRRIQPEWKKQLEQKVVASAIFSGQKDCYPLSVPRLFVTTRLETEEINLKVLQTLGNDNKVKYGIAVTKYDRHGFRARVRQLLLTTSSAVLVQEAKIKQRIDYGTLLGISVSSLSDGFFVLHIPTTDSKQKGDLVLQCDHVIEAVTKLAMMADKIHNVNISQDSIRFAIARGKEGVIDFTNGSALRVVKTKNGHLSVGVLYEIDSKNESCKKETLQFRKHLMEIPPDATHEAEIYMGSPSITEQGLRVRVWSGKLPELHAHYSLSTTSCGCLPVSGSYYGEKNDLLFSFFGVETEVDDPQVFVPPAYCEGVAFEEAPDDHSLFDLFHD</sequence>
<comment type="caution">
    <text evidence="17">The sequence shown here is derived from an EMBL/GenBank/DDBJ whole genome shotgun (WGS) entry which is preliminary data.</text>
</comment>
<dbReference type="Gene3D" id="3.40.850.10">
    <property type="entry name" value="Kinesin motor domain"/>
    <property type="match status" value="2"/>
</dbReference>
<dbReference type="EMBL" id="QBIY01013414">
    <property type="protein sequence ID" value="RXN05209.1"/>
    <property type="molecule type" value="Genomic_DNA"/>
</dbReference>
<accession>A0A498LAF5</accession>
<evidence type="ECO:0000313" key="18">
    <source>
        <dbReference type="EMBL" id="RXN23464.1"/>
    </source>
</evidence>
<evidence type="ECO:0000256" key="4">
    <source>
        <dbReference type="ARBA" id="ARBA00011808"/>
    </source>
</evidence>
<dbReference type="Pfam" id="PF00612">
    <property type="entry name" value="IQ"/>
    <property type="match status" value="2"/>
</dbReference>
<dbReference type="GO" id="GO:0005509">
    <property type="term" value="F:calcium ion binding"/>
    <property type="evidence" value="ECO:0007669"/>
    <property type="project" value="InterPro"/>
</dbReference>